<evidence type="ECO:0000313" key="3">
    <source>
        <dbReference type="Proteomes" id="UP000094020"/>
    </source>
</evidence>
<reference evidence="2" key="2">
    <citation type="submission" date="2024-02" db="EMBL/GenBank/DDBJ databases">
        <title>Comparative genomics of Cryptococcus and Kwoniella reveals pathogenesis evolution and contrasting modes of karyotype evolution via chromosome fusion or intercentromeric recombination.</title>
        <authorList>
            <person name="Coelho M.A."/>
            <person name="David-Palma M."/>
            <person name="Shea T."/>
            <person name="Bowers K."/>
            <person name="McGinley-Smith S."/>
            <person name="Mohammad A.W."/>
            <person name="Gnirke A."/>
            <person name="Yurkov A.M."/>
            <person name="Nowrousian M."/>
            <person name="Sun S."/>
            <person name="Cuomo C.A."/>
            <person name="Heitman J."/>
        </authorList>
    </citation>
    <scope>NUCLEOTIDE SEQUENCE</scope>
    <source>
        <strain evidence="2">CBS 10737</strain>
    </source>
</reference>
<gene>
    <name evidence="2" type="ORF">I206_100151</name>
</gene>
<evidence type="ECO:0000313" key="2">
    <source>
        <dbReference type="EMBL" id="WWC66250.1"/>
    </source>
</evidence>
<dbReference type="InterPro" id="IPR032466">
    <property type="entry name" value="Metal_Hydrolase"/>
</dbReference>
<keyword evidence="1" id="KW-0378">Hydrolase</keyword>
<dbReference type="SUPFAM" id="SSF51556">
    <property type="entry name" value="Metallo-dependent hydrolases"/>
    <property type="match status" value="1"/>
</dbReference>
<keyword evidence="3" id="KW-1185">Reference proteome</keyword>
<dbReference type="GO" id="GO:0006046">
    <property type="term" value="P:N-acetylglucosamine catabolic process"/>
    <property type="evidence" value="ECO:0007669"/>
    <property type="project" value="TreeGrafter"/>
</dbReference>
<protein>
    <recommendedName>
        <fullName evidence="4">N-acetylglucosamine-6-phosphate deacetylase</fullName>
    </recommendedName>
</protein>
<dbReference type="GeneID" id="30169546"/>
<dbReference type="GO" id="GO:0008448">
    <property type="term" value="F:N-acetylglucosamine-6-phosphate deacetylase activity"/>
    <property type="evidence" value="ECO:0007669"/>
    <property type="project" value="TreeGrafter"/>
</dbReference>
<dbReference type="PANTHER" id="PTHR11113">
    <property type="entry name" value="N-ACETYLGLUCOSAMINE-6-PHOSPHATE DEACETYLASE"/>
    <property type="match status" value="1"/>
</dbReference>
<dbReference type="KEGG" id="kpin:30169546"/>
<dbReference type="Gene3D" id="3.20.20.140">
    <property type="entry name" value="Metal-dependent hydrolases"/>
    <property type="match status" value="1"/>
</dbReference>
<dbReference type="Proteomes" id="UP000094020">
    <property type="component" value="Chromosome 1"/>
</dbReference>
<dbReference type="AlphaFoldDB" id="A0AAJ8KZ77"/>
<sequence>MPYMHHLEPGIIGLLGLPDHPCAQAAMRPSMPHKFCSEFPTPKKEGQKPTPYLVPGQNLDPEKDWLNVEFMAKKDESKNVMNFEQQLEELSMQAVYDLNGTPSLLDSSTKLSSEIDHINTPSDSIKEIGKQTAQVERPYFSIIADGIHVHPQIVSMAYNAHPEGCILISDAMHMLDPSLPDSTYPWRDGSIEKRDGGITLAGTNTLAGSILPLCDAITNLSKFADIPLSKAIVCATYTPAKALGGEIERKVGLSIGCWADLCIWDEKGLKGVWKGGKEVWHVA</sequence>
<evidence type="ECO:0000256" key="1">
    <source>
        <dbReference type="ARBA" id="ARBA00022801"/>
    </source>
</evidence>
<dbReference type="PANTHER" id="PTHR11113:SF14">
    <property type="entry name" value="N-ACETYLGLUCOSAMINE-6-PHOSPHATE DEACETYLASE"/>
    <property type="match status" value="1"/>
</dbReference>
<organism evidence="2 3">
    <name type="scientific">Kwoniella pini CBS 10737</name>
    <dbReference type="NCBI Taxonomy" id="1296096"/>
    <lineage>
        <taxon>Eukaryota</taxon>
        <taxon>Fungi</taxon>
        <taxon>Dikarya</taxon>
        <taxon>Basidiomycota</taxon>
        <taxon>Agaricomycotina</taxon>
        <taxon>Tremellomycetes</taxon>
        <taxon>Tremellales</taxon>
        <taxon>Cryptococcaceae</taxon>
        <taxon>Kwoniella</taxon>
    </lineage>
</organism>
<proteinExistence type="predicted"/>
<dbReference type="EMBL" id="CP144519">
    <property type="protein sequence ID" value="WWC66250.1"/>
    <property type="molecule type" value="Genomic_DNA"/>
</dbReference>
<dbReference type="RefSeq" id="XP_070058248.1">
    <property type="nucleotide sequence ID" value="XM_070202147.1"/>
</dbReference>
<accession>A0AAJ8KZ77</accession>
<evidence type="ECO:0008006" key="4">
    <source>
        <dbReference type="Google" id="ProtNLM"/>
    </source>
</evidence>
<name>A0AAJ8KZ77_9TREE</name>
<reference evidence="2" key="1">
    <citation type="submission" date="2013-07" db="EMBL/GenBank/DDBJ databases">
        <authorList>
            <consortium name="The Broad Institute Genome Sequencing Platform"/>
            <person name="Cuomo C."/>
            <person name="Litvintseva A."/>
            <person name="Chen Y."/>
            <person name="Heitman J."/>
            <person name="Sun S."/>
            <person name="Springer D."/>
            <person name="Dromer F."/>
            <person name="Young S.K."/>
            <person name="Zeng Q."/>
            <person name="Gargeya S."/>
            <person name="Fitzgerald M."/>
            <person name="Abouelleil A."/>
            <person name="Alvarado L."/>
            <person name="Berlin A.M."/>
            <person name="Chapman S.B."/>
            <person name="Dewar J."/>
            <person name="Goldberg J."/>
            <person name="Griggs A."/>
            <person name="Gujja S."/>
            <person name="Hansen M."/>
            <person name="Howarth C."/>
            <person name="Imamovic A."/>
            <person name="Larimer J."/>
            <person name="McCowan C."/>
            <person name="Murphy C."/>
            <person name="Pearson M."/>
            <person name="Priest M."/>
            <person name="Roberts A."/>
            <person name="Saif S."/>
            <person name="Shea T."/>
            <person name="Sykes S."/>
            <person name="Wortman J."/>
            <person name="Nusbaum C."/>
            <person name="Birren B."/>
        </authorList>
    </citation>
    <scope>NUCLEOTIDE SEQUENCE</scope>
    <source>
        <strain evidence="2">CBS 10737</strain>
    </source>
</reference>